<dbReference type="AlphaFoldDB" id="A0A1B2A3E5"/>
<dbReference type="Proteomes" id="UP000257607">
    <property type="component" value="Chromosome"/>
</dbReference>
<evidence type="ECO:0000313" key="3">
    <source>
        <dbReference type="EMBL" id="BCX30781.1"/>
    </source>
</evidence>
<feature type="domain" description="Ferritin/DPS" evidence="1">
    <location>
        <begin position="44"/>
        <end position="172"/>
    </location>
</feature>
<gene>
    <name evidence="3" type="primary">dps2</name>
    <name evidence="2" type="ORF">DT351_00935</name>
    <name evidence="3" type="ORF">LTWDN19_13480</name>
</gene>
<dbReference type="Pfam" id="PF00210">
    <property type="entry name" value="Ferritin"/>
    <property type="match status" value="1"/>
</dbReference>
<dbReference type="EMBL" id="AP024685">
    <property type="protein sequence ID" value="BCX30781.1"/>
    <property type="molecule type" value="Genomic_DNA"/>
</dbReference>
<evidence type="ECO:0000313" key="4">
    <source>
        <dbReference type="Proteomes" id="UP000257607"/>
    </source>
</evidence>
<dbReference type="Proteomes" id="UP000825100">
    <property type="component" value="Chromosome"/>
</dbReference>
<keyword evidence="5" id="KW-1185">Reference proteome</keyword>
<dbReference type="GO" id="GO:0008199">
    <property type="term" value="F:ferric iron binding"/>
    <property type="evidence" value="ECO:0007669"/>
    <property type="project" value="InterPro"/>
</dbReference>
<name>A0A1B2A3E5_LATCU</name>
<evidence type="ECO:0000313" key="5">
    <source>
        <dbReference type="Proteomes" id="UP000825100"/>
    </source>
</evidence>
<dbReference type="InterPro" id="IPR009078">
    <property type="entry name" value="Ferritin-like_SF"/>
</dbReference>
<dbReference type="GeneID" id="49611244"/>
<reference evidence="3 5" key="2">
    <citation type="submission" date="2021-05" db="EMBL/GenBank/DDBJ databases">
        <title>Complete Genome Sequence of Latilactobacillus sp. Strain WDN19, a High D-Aspartate-producing Lactic Acid Bacterium Isolated from a Japanese Pickle.</title>
        <authorList>
            <person name="Kajitani K."/>
            <person name="Takahashi S."/>
        </authorList>
    </citation>
    <scope>NUCLEOTIDE SEQUENCE [LARGE SCALE GENOMIC DNA]</scope>
    <source>
        <strain evidence="3 5">WDN19</strain>
    </source>
</reference>
<dbReference type="KEGG" id="lcv:FBA2_09180"/>
<accession>A0A1B2A3E5</accession>
<dbReference type="SUPFAM" id="SSF47240">
    <property type="entry name" value="Ferritin-like"/>
    <property type="match status" value="1"/>
</dbReference>
<dbReference type="InterPro" id="IPR012347">
    <property type="entry name" value="Ferritin-like"/>
</dbReference>
<evidence type="ECO:0000259" key="1">
    <source>
        <dbReference type="Pfam" id="PF00210"/>
    </source>
</evidence>
<dbReference type="Gene3D" id="1.20.1260.10">
    <property type="match status" value="1"/>
</dbReference>
<dbReference type="InterPro" id="IPR008331">
    <property type="entry name" value="Ferritin_DPS_dom"/>
</dbReference>
<proteinExistence type="predicted"/>
<organism evidence="2 4">
    <name type="scientific">Latilactobacillus curvatus</name>
    <name type="common">Lactobacillus curvatus</name>
    <dbReference type="NCBI Taxonomy" id="28038"/>
    <lineage>
        <taxon>Bacteria</taxon>
        <taxon>Bacillati</taxon>
        <taxon>Bacillota</taxon>
        <taxon>Bacilli</taxon>
        <taxon>Lactobacillales</taxon>
        <taxon>Lactobacillaceae</taxon>
        <taxon>Latilactobacillus</taxon>
    </lineage>
</organism>
<protein>
    <submittedName>
        <fullName evidence="2">DNA starvation/stationary phase protection protein</fullName>
    </submittedName>
</protein>
<dbReference type="RefSeq" id="WP_004270965.1">
    <property type="nucleotide sequence ID" value="NZ_AP024685.1"/>
</dbReference>
<sequence length="182" mass="20829">MLSNEEIETRYQAEVKQADVDHHTPTAGAMIGHVMANLTIQRRKLRQMKWYAKGINNQAFKAQLTTLLAENDMLLDKTAERLLDEGEVLPTTQAEYTEYGMLTEEPRIKYWEMPAMIAEMVADYNTANLFVSRAIKLAEKEERFALAADMVSLMGYNQHQIRELQSQLGKAAREGLDEEDDD</sequence>
<dbReference type="OrthoDB" id="9797023at2"/>
<evidence type="ECO:0000313" key="2">
    <source>
        <dbReference type="EMBL" id="AXN35021.1"/>
    </source>
</evidence>
<dbReference type="EMBL" id="CP031003">
    <property type="protein sequence ID" value="AXN35021.1"/>
    <property type="molecule type" value="Genomic_DNA"/>
</dbReference>
<reference evidence="2 4" key="1">
    <citation type="submission" date="2018-07" db="EMBL/GenBank/DDBJ databases">
        <title>Lactobacillus curvatus genome sequence.</title>
        <authorList>
            <person name="Prechtl R."/>
        </authorList>
    </citation>
    <scope>NUCLEOTIDE SEQUENCE [LARGE SCALE GENOMIC DNA]</scope>
    <source>
        <strain evidence="2 4">TMW 1.1928</strain>
    </source>
</reference>